<feature type="compositionally biased region" description="Basic residues" evidence="11">
    <location>
        <begin position="680"/>
        <end position="689"/>
    </location>
</feature>
<evidence type="ECO:0000256" key="2">
    <source>
        <dbReference type="ARBA" id="ARBA00010857"/>
    </source>
</evidence>
<keyword evidence="9" id="KW-0539">Nucleus</keyword>
<evidence type="ECO:0000256" key="11">
    <source>
        <dbReference type="SAM" id="MobiDB-lite"/>
    </source>
</evidence>
<comment type="subcellular location">
    <subcellularLocation>
        <location evidence="1">Nucleus</location>
    </subcellularLocation>
</comment>
<dbReference type="GO" id="GO:0017025">
    <property type="term" value="F:TBP-class protein binding"/>
    <property type="evidence" value="ECO:0007669"/>
    <property type="project" value="InterPro"/>
</dbReference>
<keyword evidence="14" id="KW-1185">Reference proteome</keyword>
<evidence type="ECO:0000256" key="6">
    <source>
        <dbReference type="ARBA" id="ARBA00023015"/>
    </source>
</evidence>
<feature type="domain" description="Cyclin-like" evidence="12">
    <location>
        <begin position="137"/>
        <end position="219"/>
    </location>
</feature>
<dbReference type="SUPFAM" id="SSF47954">
    <property type="entry name" value="Cyclin-like"/>
    <property type="match status" value="2"/>
</dbReference>
<keyword evidence="3" id="KW-0479">Metal-binding</keyword>
<dbReference type="SUPFAM" id="SSF57783">
    <property type="entry name" value="Zinc beta-ribbon"/>
    <property type="match status" value="1"/>
</dbReference>
<keyword evidence="7" id="KW-0010">Activator</keyword>
<dbReference type="GO" id="GO:0005634">
    <property type="term" value="C:nucleus"/>
    <property type="evidence" value="ECO:0007669"/>
    <property type="project" value="UniProtKB-SubCell"/>
</dbReference>
<keyword evidence="6" id="KW-0805">Transcription regulation</keyword>
<dbReference type="GO" id="GO:0097550">
    <property type="term" value="C:transcription preinitiation complex"/>
    <property type="evidence" value="ECO:0007669"/>
    <property type="project" value="TreeGrafter"/>
</dbReference>
<dbReference type="InterPro" id="IPR000812">
    <property type="entry name" value="TFIIB"/>
</dbReference>
<dbReference type="CDD" id="cd20554">
    <property type="entry name" value="CYCLIN_TFIIIB90_rpt2"/>
    <property type="match status" value="1"/>
</dbReference>
<evidence type="ECO:0000256" key="4">
    <source>
        <dbReference type="ARBA" id="ARBA00022771"/>
    </source>
</evidence>
<reference evidence="13" key="2">
    <citation type="submission" date="2023-06" db="EMBL/GenBank/DDBJ databases">
        <authorList>
            <consortium name="Lawrence Berkeley National Laboratory"/>
            <person name="Mondo S.J."/>
            <person name="Hensen N."/>
            <person name="Bonometti L."/>
            <person name="Westerberg I."/>
            <person name="Brannstrom I.O."/>
            <person name="Guillou S."/>
            <person name="Cros-Aarteil S."/>
            <person name="Calhoun S."/>
            <person name="Haridas S."/>
            <person name="Kuo A."/>
            <person name="Pangilinan J."/>
            <person name="Riley R."/>
            <person name="Labutti K."/>
            <person name="Andreopoulos B."/>
            <person name="Lipzen A."/>
            <person name="Chen C."/>
            <person name="Yanf M."/>
            <person name="Daum C."/>
            <person name="Ng V."/>
            <person name="Clum A."/>
            <person name="Steindorff A."/>
            <person name="Ohm R."/>
            <person name="Martin F."/>
            <person name="Silar P."/>
            <person name="Natvig D."/>
            <person name="Lalanne C."/>
            <person name="Gautier V."/>
            <person name="Ament-Velasquez S.L."/>
            <person name="Kruys A."/>
            <person name="Hutchinson M.I."/>
            <person name="Powell A.J."/>
            <person name="Barry K."/>
            <person name="Miller A.N."/>
            <person name="Grigoriev I.V."/>
            <person name="Debuchy R."/>
            <person name="Gladieux P."/>
            <person name="Thoren M.H."/>
            <person name="Johannesson H."/>
        </authorList>
    </citation>
    <scope>NUCLEOTIDE SEQUENCE</scope>
    <source>
        <strain evidence="13">PSN324</strain>
    </source>
</reference>
<evidence type="ECO:0000259" key="12">
    <source>
        <dbReference type="SMART" id="SM00385"/>
    </source>
</evidence>
<evidence type="ECO:0000256" key="1">
    <source>
        <dbReference type="ARBA" id="ARBA00004123"/>
    </source>
</evidence>
<evidence type="ECO:0000256" key="10">
    <source>
        <dbReference type="SAM" id="Coils"/>
    </source>
</evidence>
<dbReference type="GO" id="GO:0070897">
    <property type="term" value="P:transcription preinitiation complex assembly"/>
    <property type="evidence" value="ECO:0007669"/>
    <property type="project" value="InterPro"/>
</dbReference>
<dbReference type="InterPro" id="IPR036915">
    <property type="entry name" value="Cyclin-like_sf"/>
</dbReference>
<dbReference type="GO" id="GO:0000995">
    <property type="term" value="F:RNA polymerase III general transcription initiation factor activity"/>
    <property type="evidence" value="ECO:0007669"/>
    <property type="project" value="TreeGrafter"/>
</dbReference>
<feature type="region of interest" description="Disordered" evidence="11">
    <location>
        <begin position="670"/>
        <end position="705"/>
    </location>
</feature>
<feature type="compositionally biased region" description="Acidic residues" evidence="11">
    <location>
        <begin position="774"/>
        <end position="813"/>
    </location>
</feature>
<dbReference type="PANTHER" id="PTHR11618:SF4">
    <property type="entry name" value="TRANSCRIPTION FACTOR IIIB 90 KDA SUBUNIT"/>
    <property type="match status" value="1"/>
</dbReference>
<gene>
    <name evidence="13" type="ORF">QBC42DRAFT_221870</name>
</gene>
<evidence type="ECO:0000313" key="13">
    <source>
        <dbReference type="EMBL" id="KAK4463944.1"/>
    </source>
</evidence>
<evidence type="ECO:0000313" key="14">
    <source>
        <dbReference type="Proteomes" id="UP001321749"/>
    </source>
</evidence>
<keyword evidence="8" id="KW-0804">Transcription</keyword>
<feature type="region of interest" description="Disordered" evidence="11">
    <location>
        <begin position="734"/>
        <end position="813"/>
    </location>
</feature>
<evidence type="ECO:0000256" key="7">
    <source>
        <dbReference type="ARBA" id="ARBA00023159"/>
    </source>
</evidence>
<feature type="region of interest" description="Disordered" evidence="11">
    <location>
        <begin position="351"/>
        <end position="436"/>
    </location>
</feature>
<feature type="region of interest" description="Disordered" evidence="11">
    <location>
        <begin position="512"/>
        <end position="542"/>
    </location>
</feature>
<comment type="similarity">
    <text evidence="2">Belongs to the TFIIB family.</text>
</comment>
<dbReference type="Gene3D" id="1.20.5.650">
    <property type="entry name" value="Single helix bin"/>
    <property type="match status" value="1"/>
</dbReference>
<feature type="region of interest" description="Disordered" evidence="11">
    <location>
        <begin position="1"/>
        <end position="54"/>
    </location>
</feature>
<dbReference type="InterPro" id="IPR013150">
    <property type="entry name" value="TFIIB_cyclin"/>
</dbReference>
<feature type="region of interest" description="Disordered" evidence="11">
    <location>
        <begin position="590"/>
        <end position="616"/>
    </location>
</feature>
<evidence type="ECO:0000256" key="5">
    <source>
        <dbReference type="ARBA" id="ARBA00022833"/>
    </source>
</evidence>
<feature type="compositionally biased region" description="Low complexity" evidence="11">
    <location>
        <begin position="590"/>
        <end position="615"/>
    </location>
</feature>
<feature type="compositionally biased region" description="Polar residues" evidence="11">
    <location>
        <begin position="738"/>
        <end position="752"/>
    </location>
</feature>
<dbReference type="Gene3D" id="1.10.472.170">
    <property type="match status" value="1"/>
</dbReference>
<feature type="coiled-coil region" evidence="10">
    <location>
        <begin position="460"/>
        <end position="487"/>
    </location>
</feature>
<evidence type="ECO:0000256" key="9">
    <source>
        <dbReference type="ARBA" id="ARBA00023242"/>
    </source>
</evidence>
<name>A0AAV9HW78_9PEZI</name>
<dbReference type="GO" id="GO:0008270">
    <property type="term" value="F:zinc ion binding"/>
    <property type="evidence" value="ECO:0007669"/>
    <property type="project" value="UniProtKB-KW"/>
</dbReference>
<accession>A0AAV9HW78</accession>
<sequence>MSTASAVGSPGGSSIRKPANKAKKKRNNPVHRIIQQEVRRREASLAPPSNKKACPKCKSTDISEGACQNCGFVVDDTNIVSEITFGEASNGAAVAHGTTLAADQGGIRPTARGQAFQRLAGSGLQEARAKSLREATTLLQEFTFKLNIDINMADAAAQIYKIAMANNFVQGRRKPNVCAVCMYAACRERENNRVMLIDLADIIKVDVFLLGRSYKELLKQFPNMKDKNLPIPLEDLIFRFASKLEFLHDTEKVALTAIRIAKRMSYDNISQGRRPAGICGAAIIMAARAHNYRRTVREVVYIAKVTMATLQERMEEFANVPAAQLTIKEFQEGELPEASFDPPVTYKQSKEWLEKHPGKKRKARAVAQDVEDATDGATPENGNKRQRTGSQSASPSASSTPAPAPVVDQDGFAVPHAPLETPPATGAGPQHPSDRQITNGIVLDAHEASVMVTGLQTAGLRGDELTVDALANEYREEEEESDEADAVEASSEMAMAIAQGIHIPGMRVKVKAKAAEKNTGKSAQETAEPDTEASDANGKKKSERRVLVIDQEWELDEASLEQEVAAHLENPAVIDASNAVAAIEATARTAQRSATPAADATPSSSQPSNTTNTQSVINPLDDPIIHDHEFENDPEVQFCKLAEADIKMKEMLWANHNKDWMRKRQQKIFDAKMAQNGPPKPKRNRARKPRIGEGQPTPADSAAAAAENMLKARKISSRLDFTKLDLFDVSARAPGFANPSTPANTASPSITGANAGVETPTEPPTQPEAAPEPVVDDADEPDAEETAEDESQDYQEDVDEEPEAFDPFGEDDY</sequence>
<organism evidence="13 14">
    <name type="scientific">Cladorrhinum samala</name>
    <dbReference type="NCBI Taxonomy" id="585594"/>
    <lineage>
        <taxon>Eukaryota</taxon>
        <taxon>Fungi</taxon>
        <taxon>Dikarya</taxon>
        <taxon>Ascomycota</taxon>
        <taxon>Pezizomycotina</taxon>
        <taxon>Sordariomycetes</taxon>
        <taxon>Sordariomycetidae</taxon>
        <taxon>Sordariales</taxon>
        <taxon>Podosporaceae</taxon>
        <taxon>Cladorrhinum</taxon>
    </lineage>
</organism>
<dbReference type="AlphaFoldDB" id="A0AAV9HW78"/>
<dbReference type="PRINTS" id="PR00685">
    <property type="entry name" value="TIFACTORIIB"/>
</dbReference>
<protein>
    <recommendedName>
        <fullName evidence="12">Cyclin-like domain-containing protein</fullName>
    </recommendedName>
</protein>
<proteinExistence type="inferred from homology"/>
<keyword evidence="10" id="KW-0175">Coiled coil</keyword>
<feature type="compositionally biased region" description="Basic residues" evidence="11">
    <location>
        <begin position="18"/>
        <end position="29"/>
    </location>
</feature>
<feature type="compositionally biased region" description="Low complexity" evidence="11">
    <location>
        <begin position="390"/>
        <end position="401"/>
    </location>
</feature>
<dbReference type="GO" id="GO:0001006">
    <property type="term" value="F:RNA polymerase III type 3 promoter sequence-specific DNA binding"/>
    <property type="evidence" value="ECO:0007669"/>
    <property type="project" value="TreeGrafter"/>
</dbReference>
<keyword evidence="4" id="KW-0863">Zinc-finger</keyword>
<feature type="domain" description="Cyclin-like" evidence="12">
    <location>
        <begin position="235"/>
        <end position="319"/>
    </location>
</feature>
<dbReference type="Pfam" id="PF07741">
    <property type="entry name" value="BRF1"/>
    <property type="match status" value="1"/>
</dbReference>
<comment type="caution">
    <text evidence="13">The sequence shown here is derived from an EMBL/GenBank/DDBJ whole genome shotgun (WGS) entry which is preliminary data.</text>
</comment>
<keyword evidence="5" id="KW-0862">Zinc</keyword>
<dbReference type="Pfam" id="PF00382">
    <property type="entry name" value="TFIIB"/>
    <property type="match status" value="2"/>
</dbReference>
<dbReference type="GO" id="GO:0000126">
    <property type="term" value="C:transcription factor TFIIIB complex"/>
    <property type="evidence" value="ECO:0007669"/>
    <property type="project" value="TreeGrafter"/>
</dbReference>
<dbReference type="Proteomes" id="UP001321749">
    <property type="component" value="Unassembled WGS sequence"/>
</dbReference>
<dbReference type="InterPro" id="IPR011665">
    <property type="entry name" value="BRF1_TBP-bd_dom"/>
</dbReference>
<dbReference type="EMBL" id="MU864954">
    <property type="protein sequence ID" value="KAK4463944.1"/>
    <property type="molecule type" value="Genomic_DNA"/>
</dbReference>
<dbReference type="FunFam" id="1.10.472.10:FF:000002">
    <property type="entry name" value="Transcription factor IIIB 90 kDa subunit"/>
    <property type="match status" value="1"/>
</dbReference>
<evidence type="ECO:0000256" key="3">
    <source>
        <dbReference type="ARBA" id="ARBA00022723"/>
    </source>
</evidence>
<evidence type="ECO:0000256" key="8">
    <source>
        <dbReference type="ARBA" id="ARBA00023163"/>
    </source>
</evidence>
<reference evidence="13" key="1">
    <citation type="journal article" date="2023" name="Mol. Phylogenet. Evol.">
        <title>Genome-scale phylogeny and comparative genomics of the fungal order Sordariales.</title>
        <authorList>
            <person name="Hensen N."/>
            <person name="Bonometti L."/>
            <person name="Westerberg I."/>
            <person name="Brannstrom I.O."/>
            <person name="Guillou S."/>
            <person name="Cros-Aarteil S."/>
            <person name="Calhoun S."/>
            <person name="Haridas S."/>
            <person name="Kuo A."/>
            <person name="Mondo S."/>
            <person name="Pangilinan J."/>
            <person name="Riley R."/>
            <person name="LaButti K."/>
            <person name="Andreopoulos B."/>
            <person name="Lipzen A."/>
            <person name="Chen C."/>
            <person name="Yan M."/>
            <person name="Daum C."/>
            <person name="Ng V."/>
            <person name="Clum A."/>
            <person name="Steindorff A."/>
            <person name="Ohm R.A."/>
            <person name="Martin F."/>
            <person name="Silar P."/>
            <person name="Natvig D.O."/>
            <person name="Lalanne C."/>
            <person name="Gautier V."/>
            <person name="Ament-Velasquez S.L."/>
            <person name="Kruys A."/>
            <person name="Hutchinson M.I."/>
            <person name="Powell A.J."/>
            <person name="Barry K."/>
            <person name="Miller A.N."/>
            <person name="Grigoriev I.V."/>
            <person name="Debuchy R."/>
            <person name="Gladieux P."/>
            <person name="Hiltunen Thoren M."/>
            <person name="Johannesson H."/>
        </authorList>
    </citation>
    <scope>NUCLEOTIDE SEQUENCE</scope>
    <source>
        <strain evidence="13">PSN324</strain>
    </source>
</reference>
<dbReference type="SMART" id="SM00385">
    <property type="entry name" value="CYCLIN"/>
    <property type="match status" value="2"/>
</dbReference>
<dbReference type="PANTHER" id="PTHR11618">
    <property type="entry name" value="TRANSCRIPTION INITIATION FACTOR IIB-RELATED"/>
    <property type="match status" value="1"/>
</dbReference>
<dbReference type="InterPro" id="IPR013763">
    <property type="entry name" value="Cyclin-like_dom"/>
</dbReference>
<dbReference type="Gene3D" id="1.10.472.10">
    <property type="entry name" value="Cyclin-like"/>
    <property type="match status" value="1"/>
</dbReference>